<feature type="region of interest" description="Disordered" evidence="1">
    <location>
        <begin position="124"/>
        <end position="149"/>
    </location>
</feature>
<protein>
    <submittedName>
        <fullName evidence="2">Uncharacterized protein</fullName>
    </submittedName>
</protein>
<comment type="caution">
    <text evidence="2">The sequence shown here is derived from an EMBL/GenBank/DDBJ whole genome shotgun (WGS) entry which is preliminary data.</text>
</comment>
<evidence type="ECO:0000313" key="2">
    <source>
        <dbReference type="EMBL" id="GFM37719.1"/>
    </source>
</evidence>
<name>A0A7J0BVH6_9BACT</name>
<gene>
    <name evidence="2" type="ORF">DSM19430T_24030</name>
</gene>
<dbReference type="InterPro" id="IPR057869">
    <property type="entry name" value="HP1_YO34"/>
</dbReference>
<sequence>MLDDYVLPGHGLMVQGALEIKNEELSGETSSTSTVNKGVKPKQFTVSLQVPYTEVAGMKKLTATAEAKDTGDRMRIYDCVNDTVNAMGVRQVQFTDRFAVNEAEGVRAWDVSFTLREFQSRPEMVEQRESAPKTVTQSSSGAAVDLATAEEQQTAQAVAEPLTLLEKLLKAVDSALGSGTEERAS</sequence>
<dbReference type="AlphaFoldDB" id="A0A7J0BVH6"/>
<proteinExistence type="predicted"/>
<organism evidence="2 3">
    <name type="scientific">Desulfovibrio psychrotolerans</name>
    <dbReference type="NCBI Taxonomy" id="415242"/>
    <lineage>
        <taxon>Bacteria</taxon>
        <taxon>Pseudomonadati</taxon>
        <taxon>Thermodesulfobacteriota</taxon>
        <taxon>Desulfovibrionia</taxon>
        <taxon>Desulfovibrionales</taxon>
        <taxon>Desulfovibrionaceae</taxon>
        <taxon>Desulfovibrio</taxon>
    </lineage>
</organism>
<evidence type="ECO:0000256" key="1">
    <source>
        <dbReference type="SAM" id="MobiDB-lite"/>
    </source>
</evidence>
<keyword evidence="3" id="KW-1185">Reference proteome</keyword>
<dbReference type="Proteomes" id="UP000503820">
    <property type="component" value="Unassembled WGS sequence"/>
</dbReference>
<dbReference type="EMBL" id="BLVP01000009">
    <property type="protein sequence ID" value="GFM37719.1"/>
    <property type="molecule type" value="Genomic_DNA"/>
</dbReference>
<dbReference type="Pfam" id="PF25759">
    <property type="entry name" value="HP1_ORF34"/>
    <property type="match status" value="1"/>
</dbReference>
<accession>A0A7J0BVH6</accession>
<evidence type="ECO:0000313" key="3">
    <source>
        <dbReference type="Proteomes" id="UP000503820"/>
    </source>
</evidence>
<reference evidence="2 3" key="1">
    <citation type="submission" date="2020-05" db="EMBL/GenBank/DDBJ databases">
        <title>Draft genome sequence of Desulfovibrio psychrotolerans JS1T.</title>
        <authorList>
            <person name="Ueno A."/>
            <person name="Tamazawa S."/>
            <person name="Tamamura S."/>
            <person name="Murakami T."/>
            <person name="Kiyama T."/>
            <person name="Inomata H."/>
            <person name="Amano Y."/>
            <person name="Miyakawa K."/>
            <person name="Tamaki H."/>
            <person name="Naganuma T."/>
            <person name="Kaneko K."/>
        </authorList>
    </citation>
    <scope>NUCLEOTIDE SEQUENCE [LARGE SCALE GENOMIC DNA]</scope>
    <source>
        <strain evidence="2 3">JS1</strain>
    </source>
</reference>